<accession>A0ACC2TWS2</accession>
<dbReference type="EMBL" id="QTSX02001841">
    <property type="protein sequence ID" value="KAJ9079210.1"/>
    <property type="molecule type" value="Genomic_DNA"/>
</dbReference>
<dbReference type="Proteomes" id="UP001165960">
    <property type="component" value="Unassembled WGS sequence"/>
</dbReference>
<sequence length="573" mass="61856">MPCTWEVEIMGWVVLFSAVSAVLADGYAKPRYVPREATGRHGAVAAEATICSEMGVSLLKKNGSAVDAIIGAALCQGIVYPFSSGIGGGGVMLVKNIAGDAAEFINFRETAPAGATQLMFLNASSVLGGLSVAIPGELRGFKVAHDKYGKLPWKDVVAPAIKLARDGHVATYQLALRLKRRERDIKTRETLYGKYFPNGVQVEEGQLIKYPELAETLQEVADKGADAFYSGKIAQHIVTTVQNDGGILTLKDLASYRPTVQTALTGTVFNRTLYFTQPPTSGAVAFHILKLMETLKATEFSPQYAHHLAESLKLGYAGRSLLGDSLPTSVTEEVAFLTNSNNIQAQLALLSESQTFEPKHYFKNIAPALNTETHGTCHLSAVDSDGLAVSMTTTINLEFGSKLLCPKTGVLLNNEMDDFSTPGKPNFFGLEPSQSNYIEPGKRPFSSMSPLIMQGKDDVIIIGAAGGSRITTSVVQTILNLLQLNHTLTYAVALGRLHHQLAPNEIRLESSAFEPSLIDSLRSRSHSVTTTNFPESIVGIIQAKRTKGKHHNKPIWTYSAVTDPRKNGMASAY</sequence>
<evidence type="ECO:0000313" key="1">
    <source>
        <dbReference type="EMBL" id="KAJ9079210.1"/>
    </source>
</evidence>
<protein>
    <submittedName>
        <fullName evidence="1">Uncharacterized protein</fullName>
    </submittedName>
</protein>
<evidence type="ECO:0000313" key="2">
    <source>
        <dbReference type="Proteomes" id="UP001165960"/>
    </source>
</evidence>
<gene>
    <name evidence="1" type="ORF">DSO57_1037731</name>
</gene>
<organism evidence="1 2">
    <name type="scientific">Entomophthora muscae</name>
    <dbReference type="NCBI Taxonomy" id="34485"/>
    <lineage>
        <taxon>Eukaryota</taxon>
        <taxon>Fungi</taxon>
        <taxon>Fungi incertae sedis</taxon>
        <taxon>Zoopagomycota</taxon>
        <taxon>Entomophthoromycotina</taxon>
        <taxon>Entomophthoromycetes</taxon>
        <taxon>Entomophthorales</taxon>
        <taxon>Entomophthoraceae</taxon>
        <taxon>Entomophthora</taxon>
    </lineage>
</organism>
<proteinExistence type="predicted"/>
<reference evidence="1" key="1">
    <citation type="submission" date="2022-04" db="EMBL/GenBank/DDBJ databases">
        <title>Genome of the entomopathogenic fungus Entomophthora muscae.</title>
        <authorList>
            <person name="Elya C."/>
            <person name="Lovett B.R."/>
            <person name="Lee E."/>
            <person name="Macias A.M."/>
            <person name="Hajek A.E."/>
            <person name="De Bivort B.L."/>
            <person name="Kasson M.T."/>
            <person name="De Fine Licht H.H."/>
            <person name="Stajich J.E."/>
        </authorList>
    </citation>
    <scope>NUCLEOTIDE SEQUENCE</scope>
    <source>
        <strain evidence="1">Berkeley</strain>
    </source>
</reference>
<comment type="caution">
    <text evidence="1">The sequence shown here is derived from an EMBL/GenBank/DDBJ whole genome shotgun (WGS) entry which is preliminary data.</text>
</comment>
<keyword evidence="2" id="KW-1185">Reference proteome</keyword>
<name>A0ACC2TWS2_9FUNG</name>